<dbReference type="InterPro" id="IPR001279">
    <property type="entry name" value="Metallo-B-lactamas"/>
</dbReference>
<evidence type="ECO:0000256" key="3">
    <source>
        <dbReference type="ARBA" id="ARBA00022692"/>
    </source>
</evidence>
<dbReference type="InterPro" id="IPR004477">
    <property type="entry name" value="ComEC_N"/>
</dbReference>
<feature type="transmembrane region" description="Helical" evidence="6">
    <location>
        <begin position="368"/>
        <end position="388"/>
    </location>
</feature>
<evidence type="ECO:0000313" key="9">
    <source>
        <dbReference type="Proteomes" id="UP001595453"/>
    </source>
</evidence>
<dbReference type="InterPro" id="IPR035681">
    <property type="entry name" value="ComA-like_MBL"/>
</dbReference>
<dbReference type="RefSeq" id="WP_377122017.1">
    <property type="nucleotide sequence ID" value="NZ_JBHRSD010000011.1"/>
</dbReference>
<feature type="transmembrane region" description="Helical" evidence="6">
    <location>
        <begin position="180"/>
        <end position="195"/>
    </location>
</feature>
<feature type="domain" description="Metallo-beta-lactamase" evidence="7">
    <location>
        <begin position="423"/>
        <end position="600"/>
    </location>
</feature>
<keyword evidence="9" id="KW-1185">Reference proteome</keyword>
<feature type="transmembrane region" description="Helical" evidence="6">
    <location>
        <begin position="299"/>
        <end position="323"/>
    </location>
</feature>
<evidence type="ECO:0000256" key="1">
    <source>
        <dbReference type="ARBA" id="ARBA00004651"/>
    </source>
</evidence>
<keyword evidence="3 6" id="KW-0812">Transmembrane</keyword>
<comment type="subcellular location">
    <subcellularLocation>
        <location evidence="1">Cell membrane</location>
        <topology evidence="1">Multi-pass membrane protein</topology>
    </subcellularLocation>
</comment>
<protein>
    <submittedName>
        <fullName evidence="8">DNA internalization-related competence protein ComEC/Rec2</fullName>
    </submittedName>
</protein>
<evidence type="ECO:0000313" key="8">
    <source>
        <dbReference type="EMBL" id="MFC3032089.1"/>
    </source>
</evidence>
<dbReference type="InterPro" id="IPR052159">
    <property type="entry name" value="Competence_DNA_uptake"/>
</dbReference>
<feature type="transmembrane region" description="Helical" evidence="6">
    <location>
        <begin position="330"/>
        <end position="356"/>
    </location>
</feature>
<dbReference type="InterPro" id="IPR036866">
    <property type="entry name" value="RibonucZ/Hydroxyglut_hydro"/>
</dbReference>
<feature type="transmembrane region" description="Helical" evidence="6">
    <location>
        <begin position="225"/>
        <end position="243"/>
    </location>
</feature>
<keyword evidence="2" id="KW-1003">Cell membrane</keyword>
<feature type="transmembrane region" description="Helical" evidence="6">
    <location>
        <begin position="274"/>
        <end position="293"/>
    </location>
</feature>
<feature type="transmembrane region" description="Helical" evidence="6">
    <location>
        <begin position="393"/>
        <end position="409"/>
    </location>
</feature>
<dbReference type="Pfam" id="PF03772">
    <property type="entry name" value="Competence"/>
    <property type="match status" value="1"/>
</dbReference>
<organism evidence="8 9">
    <name type="scientific">Pseudoalteromonas fenneropenaei</name>
    <dbReference type="NCBI Taxonomy" id="1737459"/>
    <lineage>
        <taxon>Bacteria</taxon>
        <taxon>Pseudomonadati</taxon>
        <taxon>Pseudomonadota</taxon>
        <taxon>Gammaproteobacteria</taxon>
        <taxon>Alteromonadales</taxon>
        <taxon>Pseudoalteromonadaceae</taxon>
        <taxon>Pseudoalteromonas</taxon>
    </lineage>
</organism>
<evidence type="ECO:0000256" key="6">
    <source>
        <dbReference type="SAM" id="Phobius"/>
    </source>
</evidence>
<comment type="caution">
    <text evidence="8">The sequence shown here is derived from an EMBL/GenBank/DDBJ whole genome shotgun (WGS) entry which is preliminary data.</text>
</comment>
<evidence type="ECO:0000256" key="4">
    <source>
        <dbReference type="ARBA" id="ARBA00022989"/>
    </source>
</evidence>
<reference evidence="9" key="1">
    <citation type="journal article" date="2019" name="Int. J. Syst. Evol. Microbiol.">
        <title>The Global Catalogue of Microorganisms (GCM) 10K type strain sequencing project: providing services to taxonomists for standard genome sequencing and annotation.</title>
        <authorList>
            <consortium name="The Broad Institute Genomics Platform"/>
            <consortium name="The Broad Institute Genome Sequencing Center for Infectious Disease"/>
            <person name="Wu L."/>
            <person name="Ma J."/>
        </authorList>
    </citation>
    <scope>NUCLEOTIDE SEQUENCE [LARGE SCALE GENOMIC DNA]</scope>
    <source>
        <strain evidence="9">KCTC 42730</strain>
    </source>
</reference>
<dbReference type="SUPFAM" id="SSF56281">
    <property type="entry name" value="Metallo-hydrolase/oxidoreductase"/>
    <property type="match status" value="1"/>
</dbReference>
<keyword evidence="5 6" id="KW-0472">Membrane</keyword>
<sequence>MTEIVNSEPAPYVIAALTDEKGRKANAFLTFPSGDVLQPGAQYSALVGLKLYRSKRHFHGRNSELQAFRDKIRLKGKVLSFSKTGQQPTTWSRQWRTWWSAHVSELTQHWLYYSLLSGDRTLNPPQQSALMRQFGLSHLLAISGMHVGIVYLLMHLSLRVGLSVVVVVTVRSQHLNMRKLAVLPALLLTLSYVYLSGAAVSSQRAFCMLLVMAICYLADGRYFSWRAVFWSLVVVLLLDPFAVLDIGLYLSYLAVIAILMTIQMYHVRRPKSGISAAALQLLLFQLSIFMVLLPAASHIFAGVSIIGLLVNLVAIPLVTLVLFPAILIDVLYAALFDTLFCLPLLDVALSVLFAKAEQLPAEWGWLNLPWLTLNTVLVCYLVIILALVPMVRWLSLPLLAVLVGYHWFMPQPTWRVVVFDVGHGLMVAVEQNNHALIYDLGPSHFGRVNYVDRALLPYLTREGSALQTVIVSHPDKDHSGGLPALYKAGLQASLQQFHQGNAELPCQTGIYTWQSLRVEIVWPLRIPLKQDNNSSCVVRISDGKTRILLSGDIELQAESQLVAMDELYADILVAPHHGSKSSSSPEFVTKVAAKHVVFSRAFYSPWRIPHPQVVARYQHSGASIWDTALQGDIRFNIHNDKITVETARMHPSLWFLDN</sequence>
<evidence type="ECO:0000256" key="2">
    <source>
        <dbReference type="ARBA" id="ARBA00022475"/>
    </source>
</evidence>
<dbReference type="NCBIfam" id="TIGR00361">
    <property type="entry name" value="ComEC_Rec2"/>
    <property type="match status" value="1"/>
</dbReference>
<dbReference type="CDD" id="cd07731">
    <property type="entry name" value="ComA-like_MBL-fold"/>
    <property type="match status" value="1"/>
</dbReference>
<dbReference type="InterPro" id="IPR004797">
    <property type="entry name" value="Competence_ComEC/Rec2"/>
</dbReference>
<dbReference type="NCBIfam" id="TIGR00360">
    <property type="entry name" value="ComEC_N-term"/>
    <property type="match status" value="1"/>
</dbReference>
<dbReference type="SMART" id="SM00849">
    <property type="entry name" value="Lactamase_B"/>
    <property type="match status" value="1"/>
</dbReference>
<evidence type="ECO:0000259" key="7">
    <source>
        <dbReference type="SMART" id="SM00849"/>
    </source>
</evidence>
<dbReference type="PANTHER" id="PTHR30619">
    <property type="entry name" value="DNA INTERNALIZATION/COMPETENCE PROTEIN COMEC/REC2"/>
    <property type="match status" value="1"/>
</dbReference>
<keyword evidence="4 6" id="KW-1133">Transmembrane helix</keyword>
<accession>A0ABV7CHM7</accession>
<dbReference type="Gene3D" id="3.60.15.10">
    <property type="entry name" value="Ribonuclease Z/Hydroxyacylglutathione hydrolase-like"/>
    <property type="match status" value="1"/>
</dbReference>
<dbReference type="EMBL" id="JBHRSD010000011">
    <property type="protein sequence ID" value="MFC3032089.1"/>
    <property type="molecule type" value="Genomic_DNA"/>
</dbReference>
<proteinExistence type="predicted"/>
<gene>
    <name evidence="8" type="ORF">ACFOEE_06120</name>
</gene>
<dbReference type="PANTHER" id="PTHR30619:SF1">
    <property type="entry name" value="RECOMBINATION PROTEIN 2"/>
    <property type="match status" value="1"/>
</dbReference>
<dbReference type="Proteomes" id="UP001595453">
    <property type="component" value="Unassembled WGS sequence"/>
</dbReference>
<evidence type="ECO:0000256" key="5">
    <source>
        <dbReference type="ARBA" id="ARBA00023136"/>
    </source>
</evidence>
<name>A0ABV7CHM7_9GAMM</name>
<feature type="transmembrane region" description="Helical" evidence="6">
    <location>
        <begin position="249"/>
        <end position="267"/>
    </location>
</feature>
<feature type="transmembrane region" description="Helical" evidence="6">
    <location>
        <begin position="148"/>
        <end position="168"/>
    </location>
</feature>